<name>A0ABD6SA61_BACTU</name>
<proteinExistence type="predicted"/>
<dbReference type="RefSeq" id="WP_098317162.1">
    <property type="nucleotide sequence ID" value="NZ_NTYF01000023.1"/>
</dbReference>
<dbReference type="EMBL" id="NTYF01000023">
    <property type="protein sequence ID" value="PER55825.1"/>
    <property type="molecule type" value="Genomic_DNA"/>
</dbReference>
<reference evidence="1 2" key="1">
    <citation type="submission" date="2017-09" db="EMBL/GenBank/DDBJ databases">
        <title>Large-scale bioinformatics analysis of Bacillus genomes uncovers conserved roles of natural products in bacterial physiology.</title>
        <authorList>
            <consortium name="Agbiome Team Llc"/>
            <person name="Bleich R.M."/>
            <person name="Kirk G.J."/>
            <person name="Santa Maria K.C."/>
            <person name="Allen S.E."/>
            <person name="Farag S."/>
            <person name="Shank E.A."/>
            <person name="Bowers A."/>
        </authorList>
    </citation>
    <scope>NUCLEOTIDE SEQUENCE [LARGE SCALE GENOMIC DNA]</scope>
    <source>
        <strain evidence="1 2">AFS005140</strain>
    </source>
</reference>
<accession>A0ABD6SA61</accession>
<sequence>MKGIETRQLAVVLLIHKQGYILKKTVDAQVSKRRKRYWLEKENGEVLQYLIQEQLGISLERDGFVGSSDTIKYNAFTLKLTERTLKQLEFWTTSPPYVREMESLLRLTYKAIREN</sequence>
<gene>
    <name evidence="1" type="ORF">CN495_08725</name>
</gene>
<protein>
    <submittedName>
        <fullName evidence="1">Uncharacterized protein</fullName>
    </submittedName>
</protein>
<comment type="caution">
    <text evidence="1">The sequence shown here is derived from an EMBL/GenBank/DDBJ whole genome shotgun (WGS) entry which is preliminary data.</text>
</comment>
<evidence type="ECO:0000313" key="1">
    <source>
        <dbReference type="EMBL" id="PER55825.1"/>
    </source>
</evidence>
<organism evidence="1 2">
    <name type="scientific">Bacillus thuringiensis</name>
    <dbReference type="NCBI Taxonomy" id="1428"/>
    <lineage>
        <taxon>Bacteria</taxon>
        <taxon>Bacillati</taxon>
        <taxon>Bacillota</taxon>
        <taxon>Bacilli</taxon>
        <taxon>Bacillales</taxon>
        <taxon>Bacillaceae</taxon>
        <taxon>Bacillus</taxon>
        <taxon>Bacillus cereus group</taxon>
    </lineage>
</organism>
<evidence type="ECO:0000313" key="2">
    <source>
        <dbReference type="Proteomes" id="UP000219897"/>
    </source>
</evidence>
<dbReference type="AlphaFoldDB" id="A0ABD6SA61"/>
<dbReference type="Proteomes" id="UP000219897">
    <property type="component" value="Unassembled WGS sequence"/>
</dbReference>